<dbReference type="InterPro" id="IPR050638">
    <property type="entry name" value="AA-Vitamin_Transporters"/>
</dbReference>
<keyword evidence="2 5" id="KW-0812">Transmembrane</keyword>
<gene>
    <name evidence="7" type="ORF">COA17_01405</name>
</gene>
<evidence type="ECO:0000313" key="8">
    <source>
        <dbReference type="Proteomes" id="UP000218784"/>
    </source>
</evidence>
<feature type="transmembrane region" description="Helical" evidence="5">
    <location>
        <begin position="172"/>
        <end position="191"/>
    </location>
</feature>
<proteinExistence type="predicted"/>
<dbReference type="Proteomes" id="UP000218784">
    <property type="component" value="Unassembled WGS sequence"/>
</dbReference>
<evidence type="ECO:0000313" key="7">
    <source>
        <dbReference type="EMBL" id="PCG10147.1"/>
    </source>
</evidence>
<name>A0A2A4I2K5_9SPHN</name>
<dbReference type="Pfam" id="PF00892">
    <property type="entry name" value="EamA"/>
    <property type="match status" value="2"/>
</dbReference>
<feature type="transmembrane region" description="Helical" evidence="5">
    <location>
        <begin position="61"/>
        <end position="82"/>
    </location>
</feature>
<evidence type="ECO:0000256" key="5">
    <source>
        <dbReference type="SAM" id="Phobius"/>
    </source>
</evidence>
<dbReference type="InterPro" id="IPR000620">
    <property type="entry name" value="EamA_dom"/>
</dbReference>
<feature type="transmembrane region" description="Helical" evidence="5">
    <location>
        <begin position="33"/>
        <end position="54"/>
    </location>
</feature>
<dbReference type="Gene3D" id="1.10.3730.20">
    <property type="match status" value="1"/>
</dbReference>
<feature type="transmembrane region" description="Helical" evidence="5">
    <location>
        <begin position="203"/>
        <end position="229"/>
    </location>
</feature>
<feature type="transmembrane region" description="Helical" evidence="5">
    <location>
        <begin position="88"/>
        <end position="108"/>
    </location>
</feature>
<evidence type="ECO:0000259" key="6">
    <source>
        <dbReference type="Pfam" id="PF00892"/>
    </source>
</evidence>
<keyword evidence="8" id="KW-1185">Reference proteome</keyword>
<comment type="subcellular location">
    <subcellularLocation>
        <location evidence="1">Membrane</location>
        <topology evidence="1">Multi-pass membrane protein</topology>
    </subcellularLocation>
</comment>
<evidence type="ECO:0000256" key="4">
    <source>
        <dbReference type="ARBA" id="ARBA00023136"/>
    </source>
</evidence>
<evidence type="ECO:0000256" key="2">
    <source>
        <dbReference type="ARBA" id="ARBA00022692"/>
    </source>
</evidence>
<accession>A0A2A4I2K5</accession>
<feature type="domain" description="EamA" evidence="6">
    <location>
        <begin position="143"/>
        <end position="279"/>
    </location>
</feature>
<organism evidence="7 8">
    <name type="scientific">Sphingomonas ginsenosidimutans</name>
    <dbReference type="NCBI Taxonomy" id="862134"/>
    <lineage>
        <taxon>Bacteria</taxon>
        <taxon>Pseudomonadati</taxon>
        <taxon>Pseudomonadota</taxon>
        <taxon>Alphaproteobacteria</taxon>
        <taxon>Sphingomonadales</taxon>
        <taxon>Sphingomonadaceae</taxon>
        <taxon>Sphingomonas</taxon>
    </lineage>
</organism>
<feature type="transmembrane region" description="Helical" evidence="5">
    <location>
        <begin position="262"/>
        <end position="280"/>
    </location>
</feature>
<dbReference type="InterPro" id="IPR037185">
    <property type="entry name" value="EmrE-like"/>
</dbReference>
<dbReference type="PANTHER" id="PTHR32322:SF9">
    <property type="entry name" value="AMINO-ACID METABOLITE EFFLUX PUMP-RELATED"/>
    <property type="match status" value="1"/>
</dbReference>
<keyword evidence="3 5" id="KW-1133">Transmembrane helix</keyword>
<dbReference type="AlphaFoldDB" id="A0A2A4I2K5"/>
<dbReference type="RefSeq" id="WP_096609717.1">
    <property type="nucleotide sequence ID" value="NZ_NWVD01000001.1"/>
</dbReference>
<dbReference type="GO" id="GO:0016020">
    <property type="term" value="C:membrane"/>
    <property type="evidence" value="ECO:0007669"/>
    <property type="project" value="UniProtKB-SubCell"/>
</dbReference>
<dbReference type="EMBL" id="NWVD01000001">
    <property type="protein sequence ID" value="PCG10147.1"/>
    <property type="molecule type" value="Genomic_DNA"/>
</dbReference>
<keyword evidence="4 5" id="KW-0472">Membrane</keyword>
<dbReference type="SUPFAM" id="SSF103481">
    <property type="entry name" value="Multidrug resistance efflux transporter EmrE"/>
    <property type="match status" value="2"/>
</dbReference>
<feature type="domain" description="EamA" evidence="6">
    <location>
        <begin position="7"/>
        <end position="132"/>
    </location>
</feature>
<feature type="transmembrane region" description="Helical" evidence="5">
    <location>
        <begin position="139"/>
        <end position="160"/>
    </location>
</feature>
<feature type="transmembrane region" description="Helical" evidence="5">
    <location>
        <begin position="236"/>
        <end position="256"/>
    </location>
</feature>
<feature type="transmembrane region" description="Helical" evidence="5">
    <location>
        <begin position="115"/>
        <end position="133"/>
    </location>
</feature>
<sequence>MRVRDFLLLVAVCLIWGFSNVVSKIVVSDWQVPPLFFAAARFAIVVAATARWLLPMPRPAWRIVAIGLLMGGGNFALLFLGLQTASPSAAAVVVQIGVPFTTLLSVVILNERIHWRRGLGIALTLAGVLLVVWRPGGIAISGGLLYIVACAFAGSLGAILMKQMTDVPPLRFQAWVGLTSCAPLALASAAFETGQWSSSVAAGWPFVAALLFAALLVSVFAHTAYYGLIARYEANLIAPLTLMTPLSTMAFGVALTGDRLDARMIAGAALALGGVLIVALRRKRATEVLVMSERP</sequence>
<protein>
    <submittedName>
        <fullName evidence="7">EamA family transporter</fullName>
    </submittedName>
</protein>
<comment type="caution">
    <text evidence="7">The sequence shown here is derived from an EMBL/GenBank/DDBJ whole genome shotgun (WGS) entry which is preliminary data.</text>
</comment>
<evidence type="ECO:0000256" key="1">
    <source>
        <dbReference type="ARBA" id="ARBA00004141"/>
    </source>
</evidence>
<dbReference type="PANTHER" id="PTHR32322">
    <property type="entry name" value="INNER MEMBRANE TRANSPORTER"/>
    <property type="match status" value="1"/>
</dbReference>
<evidence type="ECO:0000256" key="3">
    <source>
        <dbReference type="ARBA" id="ARBA00022989"/>
    </source>
</evidence>
<reference evidence="7 8" key="1">
    <citation type="submission" date="2017-09" db="EMBL/GenBank/DDBJ databases">
        <title>Sphingomonas ginsenosidimutans KACC 14949, whole genome shotgun sequence.</title>
        <authorList>
            <person name="Feng G."/>
            <person name="Zhu H."/>
        </authorList>
    </citation>
    <scope>NUCLEOTIDE SEQUENCE [LARGE SCALE GENOMIC DNA]</scope>
    <source>
        <strain evidence="7 8">KACC 14949</strain>
    </source>
</reference>